<dbReference type="Proteomes" id="UP000247586">
    <property type="component" value="Chromosome"/>
</dbReference>
<reference evidence="3" key="2">
    <citation type="submission" date="2020-03" db="EMBL/GenBank/DDBJ databases">
        <title>Complete Genome Sequences of Extremely Thermoacidophilic, Metal-Mobilizing Type-Strain Members of the Archaeal Family Sulfolobaceae: Acidianus brierleyi DSM-1651T, Acidianus sulfidivorans DSM-18786T, Metallosphaera hakonensis DSM-7519T, and Metallosphaera prunae DSM-10039T.</title>
        <authorList>
            <person name="Counts J.A."/>
            <person name="Kelly R.M."/>
        </authorList>
    </citation>
    <scope>NUCLEOTIDE SEQUENCE [LARGE SCALE GENOMIC DNA]</scope>
    <source>
        <strain evidence="3">HO1-1</strain>
    </source>
</reference>
<dbReference type="InterPro" id="IPR051783">
    <property type="entry name" value="NAD(P)-dependent_oxidoreduct"/>
</dbReference>
<dbReference type="InterPro" id="IPR001509">
    <property type="entry name" value="Epimerase_deHydtase"/>
</dbReference>
<protein>
    <submittedName>
        <fullName evidence="2">Epimerase</fullName>
    </submittedName>
</protein>
<dbReference type="SUPFAM" id="SSF51735">
    <property type="entry name" value="NAD(P)-binding Rossmann-fold domains"/>
    <property type="match status" value="1"/>
</dbReference>
<evidence type="ECO:0000313" key="2">
    <source>
        <dbReference type="EMBL" id="AWR98994.1"/>
    </source>
</evidence>
<dbReference type="RefSeq" id="WP_054837257.1">
    <property type="nucleotide sequence ID" value="NZ_BBBA01000035.1"/>
</dbReference>
<feature type="domain" description="NAD-dependent epimerase/dehydratase" evidence="1">
    <location>
        <begin position="9"/>
        <end position="226"/>
    </location>
</feature>
<accession>A0A2U9ISK9</accession>
<name>A0A2U9ISK9_9CREN</name>
<reference evidence="3" key="3">
    <citation type="submission" date="2020-03" db="EMBL/GenBank/DDBJ databases">
        <title>Sequencing and Assembly of Multiple Reported Metal-Biooxidizing Members of the Extremely Thermoacidophilic Archaeal Family Sulfolobaceae.</title>
        <authorList>
            <person name="Counts J.A."/>
            <person name="Kelly R.M."/>
        </authorList>
    </citation>
    <scope>NUCLEOTIDE SEQUENCE [LARGE SCALE GENOMIC DNA]</scope>
    <source>
        <strain evidence="3">HO1-1</strain>
    </source>
</reference>
<gene>
    <name evidence="2" type="ORF">DFR87_04025</name>
</gene>
<dbReference type="Pfam" id="PF01370">
    <property type="entry name" value="Epimerase"/>
    <property type="match status" value="1"/>
</dbReference>
<keyword evidence="3" id="KW-1185">Reference proteome</keyword>
<dbReference type="OrthoDB" id="213145at2157"/>
<dbReference type="EMBL" id="CP029287">
    <property type="protein sequence ID" value="AWR98994.1"/>
    <property type="molecule type" value="Genomic_DNA"/>
</dbReference>
<dbReference type="InterPro" id="IPR036291">
    <property type="entry name" value="NAD(P)-bd_dom_sf"/>
</dbReference>
<organism evidence="2 3">
    <name type="scientific">Metallosphaera hakonensis JCM 8857 = DSM 7519</name>
    <dbReference type="NCBI Taxonomy" id="1293036"/>
    <lineage>
        <taxon>Archaea</taxon>
        <taxon>Thermoproteota</taxon>
        <taxon>Thermoprotei</taxon>
        <taxon>Sulfolobales</taxon>
        <taxon>Sulfolobaceae</taxon>
        <taxon>Metallosphaera</taxon>
    </lineage>
</organism>
<dbReference type="KEGG" id="mhk:DFR87_04025"/>
<dbReference type="GO" id="GO:0004029">
    <property type="term" value="F:aldehyde dehydrogenase (NAD+) activity"/>
    <property type="evidence" value="ECO:0007669"/>
    <property type="project" value="TreeGrafter"/>
</dbReference>
<dbReference type="GeneID" id="36834481"/>
<dbReference type="PANTHER" id="PTHR48079:SF6">
    <property type="entry name" value="NAD(P)-BINDING DOMAIN-CONTAINING PROTEIN-RELATED"/>
    <property type="match status" value="1"/>
</dbReference>
<evidence type="ECO:0000313" key="3">
    <source>
        <dbReference type="Proteomes" id="UP000247586"/>
    </source>
</evidence>
<sequence length="313" mass="34606">MKFLLIGLGFISTHVALYLSEAGEDVTITYRTLNPVKEEYLALLKGKVNSINVDPLSSDFVSTVKGHDVIVNFVGEISGDERKLKIANVEVPRKLAYMAFDNGKIFIHLSGATSTGETGKNVKEEPDHCANSKASTPFEISKCEGEREIMRAAIERDGNVAILRPSLVYGRYAAHIQFVTMYRLAKAKLIPQIPLEMATVSAWSIGKAVLNLGRKSPKREFLYASECGSVKVSRFFELMARETGGGIRFPVPLSLAKIALPGEIRSLLKYSGTTYDCSKFREVAGNLSFDEEEVKANAKFLRYLDGKRKLIPT</sequence>
<dbReference type="GO" id="GO:0005737">
    <property type="term" value="C:cytoplasm"/>
    <property type="evidence" value="ECO:0007669"/>
    <property type="project" value="TreeGrafter"/>
</dbReference>
<evidence type="ECO:0000259" key="1">
    <source>
        <dbReference type="Pfam" id="PF01370"/>
    </source>
</evidence>
<dbReference type="Gene3D" id="3.40.50.720">
    <property type="entry name" value="NAD(P)-binding Rossmann-like Domain"/>
    <property type="match status" value="1"/>
</dbReference>
<dbReference type="AlphaFoldDB" id="A0A2U9ISK9"/>
<dbReference type="STRING" id="1293036.GCA_001315825_02691"/>
<reference evidence="2 3" key="1">
    <citation type="submission" date="2018-05" db="EMBL/GenBank/DDBJ databases">
        <title>Complete Genome Sequences of Extremely Thermoacidophilic, Metal-Mobilizing Type-Strain Members of the Archaeal Family Sulfolobaceae: Acidianus brierleyi DSM-1651T, Acidianus sulfidivorans DSM-18786T, Metallosphaera hakonensis DSM-7519T, and Metallosphaera prunae DSM-10039T.</title>
        <authorList>
            <person name="Counts J.A."/>
            <person name="Kelly R.M."/>
        </authorList>
    </citation>
    <scope>NUCLEOTIDE SEQUENCE [LARGE SCALE GENOMIC DNA]</scope>
    <source>
        <strain evidence="2 3">HO1-1</strain>
    </source>
</reference>
<proteinExistence type="predicted"/>
<dbReference type="PANTHER" id="PTHR48079">
    <property type="entry name" value="PROTEIN YEEZ"/>
    <property type="match status" value="1"/>
</dbReference>